<gene>
    <name evidence="4" type="ORF">SCARR_01804</name>
</gene>
<dbReference type="InterPro" id="IPR013424">
    <property type="entry name" value="Ice-binding_C"/>
</dbReference>
<dbReference type="Proteomes" id="UP000346198">
    <property type="component" value="Unassembled WGS sequence"/>
</dbReference>
<evidence type="ECO:0000256" key="3">
    <source>
        <dbReference type="SAM" id="SignalP"/>
    </source>
</evidence>
<evidence type="ECO:0000256" key="2">
    <source>
        <dbReference type="SAM" id="Phobius"/>
    </source>
</evidence>
<dbReference type="AlphaFoldDB" id="A0A6C2UHQ8"/>
<dbReference type="InterPro" id="IPR013425">
    <property type="entry name" value="Autotrns_rpt"/>
</dbReference>
<evidence type="ECO:0000313" key="4">
    <source>
        <dbReference type="EMBL" id="VGO19745.1"/>
    </source>
</evidence>
<keyword evidence="2" id="KW-0472">Membrane</keyword>
<dbReference type="NCBIfam" id="TIGR02595">
    <property type="entry name" value="PEP_CTERM"/>
    <property type="match status" value="1"/>
</dbReference>
<evidence type="ECO:0000313" key="5">
    <source>
        <dbReference type="Proteomes" id="UP000346198"/>
    </source>
</evidence>
<feature type="signal peptide" evidence="3">
    <location>
        <begin position="1"/>
        <end position="20"/>
    </location>
</feature>
<protein>
    <recommendedName>
        <fullName evidence="6">PEP-CTERM protein-sorting domain-containing protein</fullName>
    </recommendedName>
</protein>
<reference evidence="4 5" key="1">
    <citation type="submission" date="2019-04" db="EMBL/GenBank/DDBJ databases">
        <authorList>
            <person name="Van Vliet M D."/>
        </authorList>
    </citation>
    <scope>NUCLEOTIDE SEQUENCE [LARGE SCALE GENOMIC DNA]</scope>
    <source>
        <strain evidence="4 5">F21</strain>
    </source>
</reference>
<name>A0A6C2UHQ8_9BACT</name>
<accession>A0A6C2UHQ8</accession>
<keyword evidence="5" id="KW-1185">Reference proteome</keyword>
<feature type="chain" id="PRO_5025490658" description="PEP-CTERM protein-sorting domain-containing protein" evidence="3">
    <location>
        <begin position="21"/>
        <end position="319"/>
    </location>
</feature>
<keyword evidence="1 3" id="KW-0732">Signal</keyword>
<keyword evidence="2" id="KW-0812">Transmembrane</keyword>
<evidence type="ECO:0008006" key="6">
    <source>
        <dbReference type="Google" id="ProtNLM"/>
    </source>
</evidence>
<proteinExistence type="predicted"/>
<sequence length="319" mass="33450">MNKLVCILGISLLAAGVAQAATYTWTGLDAKTRMTNVGNWDAPPVWNNTADLILTSAGKAPGSTYNNITARSITFSNNITVAYGFGINRATTLPRSLTMSADSGNATMTVQSGISADITITATYATPDGVVTNQNPLVLASNLDIVHNGTGLLNLSARITGANDIIKTGSGTLRFSSANNDYTGSTVINDGKLTLLSGGQLLFDIDDDDVNNSLSGSGQATLLGRFRFDLTGASTTDGDSWQIVDVANLNESFEDSFTALSTVGSFAESDGVWSISENGADYEFSESTGFLTVIPEPATLGMVMATAGGILFIRRRFMM</sequence>
<organism evidence="4 5">
    <name type="scientific">Pontiella sulfatireligans</name>
    <dbReference type="NCBI Taxonomy" id="2750658"/>
    <lineage>
        <taxon>Bacteria</taxon>
        <taxon>Pseudomonadati</taxon>
        <taxon>Kiritimatiellota</taxon>
        <taxon>Kiritimatiellia</taxon>
        <taxon>Kiritimatiellales</taxon>
        <taxon>Pontiellaceae</taxon>
        <taxon>Pontiella</taxon>
    </lineage>
</organism>
<keyword evidence="2" id="KW-1133">Transmembrane helix</keyword>
<dbReference type="Pfam" id="PF12951">
    <property type="entry name" value="PATR"/>
    <property type="match status" value="1"/>
</dbReference>
<evidence type="ECO:0000256" key="1">
    <source>
        <dbReference type="ARBA" id="ARBA00022729"/>
    </source>
</evidence>
<dbReference type="RefSeq" id="WP_136062142.1">
    <property type="nucleotide sequence ID" value="NZ_CAAHFH010000001.1"/>
</dbReference>
<dbReference type="NCBIfam" id="TIGR02601">
    <property type="entry name" value="autotrns_rpt"/>
    <property type="match status" value="1"/>
</dbReference>
<dbReference type="EMBL" id="CAAHFH010000001">
    <property type="protein sequence ID" value="VGO19745.1"/>
    <property type="molecule type" value="Genomic_DNA"/>
</dbReference>
<feature type="transmembrane region" description="Helical" evidence="2">
    <location>
        <begin position="290"/>
        <end position="313"/>
    </location>
</feature>